<organism evidence="1 2">
    <name type="scientific">Diphasiastrum complanatum</name>
    <name type="common">Issler's clubmoss</name>
    <name type="synonym">Lycopodium complanatum</name>
    <dbReference type="NCBI Taxonomy" id="34168"/>
    <lineage>
        <taxon>Eukaryota</taxon>
        <taxon>Viridiplantae</taxon>
        <taxon>Streptophyta</taxon>
        <taxon>Embryophyta</taxon>
        <taxon>Tracheophyta</taxon>
        <taxon>Lycopodiopsida</taxon>
        <taxon>Lycopodiales</taxon>
        <taxon>Lycopodiaceae</taxon>
        <taxon>Lycopodioideae</taxon>
        <taxon>Diphasiastrum</taxon>
    </lineage>
</organism>
<sequence length="229" mass="25653">MADENEKVLSYGDVLLRRGDVELLGGPYYLNDHIIEFFFCYLASSPASPSDSSSDPVLLVGPSITFWLMHCPDPDGLRAAIAPLKLRDRQLVLFAVNNNEDVEEAGGGSHWSLLAYDRRQNVFNHYDSMKGMNWRHADDFISIVKPFLGSKASAARLVEPSSPQQENGYDCGVYVMAIAQVLWDSYHENMEAGKGTQLSDLLHNQVTADFVSRMRETTLELIYTLARSQ</sequence>
<keyword evidence="2" id="KW-1185">Reference proteome</keyword>
<accession>A0ACC2DTQ9</accession>
<evidence type="ECO:0000313" key="1">
    <source>
        <dbReference type="EMBL" id="KAJ7557525.1"/>
    </source>
</evidence>
<name>A0ACC2DTQ9_DIPCM</name>
<dbReference type="Proteomes" id="UP001162992">
    <property type="component" value="Chromosome 5"/>
</dbReference>
<comment type="caution">
    <text evidence="1">The sequence shown here is derived from an EMBL/GenBank/DDBJ whole genome shotgun (WGS) entry which is preliminary data.</text>
</comment>
<evidence type="ECO:0000313" key="2">
    <source>
        <dbReference type="Proteomes" id="UP001162992"/>
    </source>
</evidence>
<reference evidence="2" key="1">
    <citation type="journal article" date="2024" name="Proc. Natl. Acad. Sci. U.S.A.">
        <title>Extraordinary preservation of gene collinearity over three hundred million years revealed in homosporous lycophytes.</title>
        <authorList>
            <person name="Li C."/>
            <person name="Wickell D."/>
            <person name="Kuo L.Y."/>
            <person name="Chen X."/>
            <person name="Nie B."/>
            <person name="Liao X."/>
            <person name="Peng D."/>
            <person name="Ji J."/>
            <person name="Jenkins J."/>
            <person name="Williams M."/>
            <person name="Shu S."/>
            <person name="Plott C."/>
            <person name="Barry K."/>
            <person name="Rajasekar S."/>
            <person name="Grimwood J."/>
            <person name="Han X."/>
            <person name="Sun S."/>
            <person name="Hou Z."/>
            <person name="He W."/>
            <person name="Dai G."/>
            <person name="Sun C."/>
            <person name="Schmutz J."/>
            <person name="Leebens-Mack J.H."/>
            <person name="Li F.W."/>
            <person name="Wang L."/>
        </authorList>
    </citation>
    <scope>NUCLEOTIDE SEQUENCE [LARGE SCALE GENOMIC DNA]</scope>
    <source>
        <strain evidence="2">cv. PW_Plant_1</strain>
    </source>
</reference>
<proteinExistence type="predicted"/>
<protein>
    <submittedName>
        <fullName evidence="1">Uncharacterized protein</fullName>
    </submittedName>
</protein>
<dbReference type="EMBL" id="CM055096">
    <property type="protein sequence ID" value="KAJ7557525.1"/>
    <property type="molecule type" value="Genomic_DNA"/>
</dbReference>
<gene>
    <name evidence="1" type="ORF">O6H91_05G130400</name>
</gene>